<evidence type="ECO:0000313" key="9">
    <source>
        <dbReference type="Proteomes" id="UP001209076"/>
    </source>
</evidence>
<keyword evidence="4 8" id="KW-0378">Hydrolase</keyword>
<reference evidence="9" key="1">
    <citation type="submission" date="2023-07" db="EMBL/GenBank/DDBJ databases">
        <title>Novel Mycoplasma species identified in domestic and wild animals.</title>
        <authorList>
            <person name="Volokhov D.V."/>
            <person name="Furtak V.A."/>
            <person name="Zagorodnyaya T.A."/>
        </authorList>
    </citation>
    <scope>NUCLEOTIDE SEQUENCE [LARGE SCALE GENOMIC DNA]</scope>
    <source>
        <strain evidence="9">92-19</strain>
    </source>
</reference>
<dbReference type="NCBIfam" id="TIGR00488">
    <property type="entry name" value="bis(5'-nucleosyl)-tetraphosphatase (symmetrical) YqeK"/>
    <property type="match status" value="1"/>
</dbReference>
<comment type="catalytic activity">
    <reaction evidence="6">
        <text>P(1),P(4)-bis(5'-adenosyl) tetraphosphate + H2O = 2 ADP + 2 H(+)</text>
        <dbReference type="Rhea" id="RHEA:24252"/>
        <dbReference type="ChEBI" id="CHEBI:15377"/>
        <dbReference type="ChEBI" id="CHEBI:15378"/>
        <dbReference type="ChEBI" id="CHEBI:58141"/>
        <dbReference type="ChEBI" id="CHEBI:456216"/>
        <dbReference type="EC" id="3.6.1.41"/>
    </reaction>
</comment>
<dbReference type="InterPro" id="IPR005249">
    <property type="entry name" value="YqeK"/>
</dbReference>
<dbReference type="SUPFAM" id="SSF109604">
    <property type="entry name" value="HD-domain/PDEase-like"/>
    <property type="match status" value="1"/>
</dbReference>
<dbReference type="InterPro" id="IPR003607">
    <property type="entry name" value="HD/PDEase_dom"/>
</dbReference>
<dbReference type="CDD" id="cd00077">
    <property type="entry name" value="HDc"/>
    <property type="match status" value="1"/>
</dbReference>
<dbReference type="EC" id="3.6.1.41" evidence="1"/>
<proteinExistence type="predicted"/>
<dbReference type="PANTHER" id="PTHR35795:SF1">
    <property type="entry name" value="BIS(5'-NUCLEOSYL)-TETRAPHOSPHATASE, SYMMETRICAL"/>
    <property type="match status" value="1"/>
</dbReference>
<accession>A0ABT2PWQ8</accession>
<evidence type="ECO:0000256" key="3">
    <source>
        <dbReference type="ARBA" id="ARBA00022741"/>
    </source>
</evidence>
<dbReference type="InterPro" id="IPR006674">
    <property type="entry name" value="HD_domain"/>
</dbReference>
<dbReference type="EMBL" id="JAOEGN010000013">
    <property type="protein sequence ID" value="MCU0105389.1"/>
    <property type="molecule type" value="Genomic_DNA"/>
</dbReference>
<evidence type="ECO:0000256" key="1">
    <source>
        <dbReference type="ARBA" id="ARBA00012506"/>
    </source>
</evidence>
<gene>
    <name evidence="8" type="primary">yqeK</name>
    <name evidence="8" type="ORF">N7603_06940</name>
</gene>
<evidence type="ECO:0000256" key="4">
    <source>
        <dbReference type="ARBA" id="ARBA00022801"/>
    </source>
</evidence>
<evidence type="ECO:0000259" key="7">
    <source>
        <dbReference type="SMART" id="SM00471"/>
    </source>
</evidence>
<evidence type="ECO:0000256" key="6">
    <source>
        <dbReference type="ARBA" id="ARBA00049417"/>
    </source>
</evidence>
<name>A0ABT2PWQ8_9MOLU</name>
<evidence type="ECO:0000256" key="2">
    <source>
        <dbReference type="ARBA" id="ARBA00022723"/>
    </source>
</evidence>
<comment type="caution">
    <text evidence="8">The sequence shown here is derived from an EMBL/GenBank/DDBJ whole genome shotgun (WGS) entry which is preliminary data.</text>
</comment>
<organism evidence="8 9">
    <name type="scientific">Paracholeplasma vituli</name>
    <dbReference type="NCBI Taxonomy" id="69473"/>
    <lineage>
        <taxon>Bacteria</taxon>
        <taxon>Bacillati</taxon>
        <taxon>Mycoplasmatota</taxon>
        <taxon>Mollicutes</taxon>
        <taxon>Acholeplasmatales</taxon>
        <taxon>Acholeplasmataceae</taxon>
        <taxon>Paracholeplasma</taxon>
    </lineage>
</organism>
<evidence type="ECO:0000256" key="5">
    <source>
        <dbReference type="ARBA" id="ARBA00023004"/>
    </source>
</evidence>
<keyword evidence="2" id="KW-0479">Metal-binding</keyword>
<dbReference type="GO" id="GO:0008803">
    <property type="term" value="F:bis(5'-nucleosyl)-tetraphosphatase (symmetrical) activity"/>
    <property type="evidence" value="ECO:0007669"/>
    <property type="project" value="UniProtKB-EC"/>
</dbReference>
<keyword evidence="5" id="KW-0408">Iron</keyword>
<evidence type="ECO:0000313" key="8">
    <source>
        <dbReference type="EMBL" id="MCU0105389.1"/>
    </source>
</evidence>
<dbReference type="PANTHER" id="PTHR35795">
    <property type="entry name" value="SLR1885 PROTEIN"/>
    <property type="match status" value="1"/>
</dbReference>
<dbReference type="Gene3D" id="1.10.3210.10">
    <property type="entry name" value="Hypothetical protein af1432"/>
    <property type="match status" value="1"/>
</dbReference>
<keyword evidence="3" id="KW-0547">Nucleotide-binding</keyword>
<dbReference type="Proteomes" id="UP001209076">
    <property type="component" value="Unassembled WGS sequence"/>
</dbReference>
<dbReference type="InterPro" id="IPR051094">
    <property type="entry name" value="Diverse_Catalytic_Enzymes"/>
</dbReference>
<dbReference type="RefSeq" id="WP_262096696.1">
    <property type="nucleotide sequence ID" value="NZ_JAOEGN010000013.1"/>
</dbReference>
<sequence length="186" mass="21775">MSLVDLVTEKLKPYPKRLEHVLGVKERALEFQKIYGGNAEAIETAALLHDYFKYDSIEVQKRYIPANEIEKYQSVPVAYHALSAAYYAKDHLGINDPIVFEAIYYHIWGKTEMKLETMILATADFCEKNRTFSGAKKVYELALKDLQQAFILSLEYTIEYLKKDGINPFYEQIEVLNYYKENTWNY</sequence>
<keyword evidence="9" id="KW-1185">Reference proteome</keyword>
<dbReference type="SMART" id="SM00471">
    <property type="entry name" value="HDc"/>
    <property type="match status" value="1"/>
</dbReference>
<dbReference type="Pfam" id="PF01966">
    <property type="entry name" value="HD"/>
    <property type="match status" value="1"/>
</dbReference>
<protein>
    <recommendedName>
        <fullName evidence="1">bis(5'-nucleosyl)-tetraphosphatase (symmetrical)</fullName>
        <ecNumber evidence="1">3.6.1.41</ecNumber>
    </recommendedName>
</protein>
<feature type="domain" description="HD/PDEase" evidence="7">
    <location>
        <begin position="13"/>
        <end position="138"/>
    </location>
</feature>